<dbReference type="EMBL" id="JXTB01000961">
    <property type="protein sequence ID" value="PON31664.1"/>
    <property type="molecule type" value="Genomic_DNA"/>
</dbReference>
<gene>
    <name evidence="1" type="ORF">PanWU01x14_368030</name>
</gene>
<dbReference type="AlphaFoldDB" id="A0A2P5A562"/>
<name>A0A2P5A562_PARAD</name>
<keyword evidence="2" id="KW-1185">Reference proteome</keyword>
<dbReference type="Proteomes" id="UP000237105">
    <property type="component" value="Unassembled WGS sequence"/>
</dbReference>
<accession>A0A2P5A562</accession>
<sequence>MKLPSTCTKEGYSVVTGGILSLLKLQRLVHLMCKKLPVLVAMLSSSEILKSKAGVVFEA</sequence>
<reference evidence="2" key="1">
    <citation type="submission" date="2016-06" db="EMBL/GenBank/DDBJ databases">
        <title>Parallel loss of symbiosis genes in relatives of nitrogen-fixing non-legume Parasponia.</title>
        <authorList>
            <person name="Van Velzen R."/>
            <person name="Holmer R."/>
            <person name="Bu F."/>
            <person name="Rutten L."/>
            <person name="Van Zeijl A."/>
            <person name="Liu W."/>
            <person name="Santuari L."/>
            <person name="Cao Q."/>
            <person name="Sharma T."/>
            <person name="Shen D."/>
            <person name="Roswanjaya Y."/>
            <person name="Wardhani T."/>
            <person name="Kalhor M.S."/>
            <person name="Jansen J."/>
            <person name="Van den Hoogen J."/>
            <person name="Gungor B."/>
            <person name="Hartog M."/>
            <person name="Hontelez J."/>
            <person name="Verver J."/>
            <person name="Yang W.-C."/>
            <person name="Schijlen E."/>
            <person name="Repin R."/>
            <person name="Schilthuizen M."/>
            <person name="Schranz E."/>
            <person name="Heidstra R."/>
            <person name="Miyata K."/>
            <person name="Fedorova E."/>
            <person name="Kohlen W."/>
            <person name="Bisseling T."/>
            <person name="Smit S."/>
            <person name="Geurts R."/>
        </authorList>
    </citation>
    <scope>NUCLEOTIDE SEQUENCE [LARGE SCALE GENOMIC DNA]</scope>
    <source>
        <strain evidence="2">cv. WU1-14</strain>
    </source>
</reference>
<proteinExistence type="predicted"/>
<organism evidence="1 2">
    <name type="scientific">Parasponia andersonii</name>
    <name type="common">Sponia andersonii</name>
    <dbReference type="NCBI Taxonomy" id="3476"/>
    <lineage>
        <taxon>Eukaryota</taxon>
        <taxon>Viridiplantae</taxon>
        <taxon>Streptophyta</taxon>
        <taxon>Embryophyta</taxon>
        <taxon>Tracheophyta</taxon>
        <taxon>Spermatophyta</taxon>
        <taxon>Magnoliopsida</taxon>
        <taxon>eudicotyledons</taxon>
        <taxon>Gunneridae</taxon>
        <taxon>Pentapetalae</taxon>
        <taxon>rosids</taxon>
        <taxon>fabids</taxon>
        <taxon>Rosales</taxon>
        <taxon>Cannabaceae</taxon>
        <taxon>Parasponia</taxon>
    </lineage>
</organism>
<protein>
    <submittedName>
        <fullName evidence="1">Uncharacterized protein</fullName>
    </submittedName>
</protein>
<evidence type="ECO:0000313" key="2">
    <source>
        <dbReference type="Proteomes" id="UP000237105"/>
    </source>
</evidence>
<evidence type="ECO:0000313" key="1">
    <source>
        <dbReference type="EMBL" id="PON31664.1"/>
    </source>
</evidence>
<comment type="caution">
    <text evidence="1">The sequence shown here is derived from an EMBL/GenBank/DDBJ whole genome shotgun (WGS) entry which is preliminary data.</text>
</comment>